<evidence type="ECO:0000256" key="2">
    <source>
        <dbReference type="ARBA" id="ARBA00022833"/>
    </source>
</evidence>
<gene>
    <name evidence="4" type="ORF">GSONMT00023819001</name>
</gene>
<dbReference type="STRING" id="8022.A0A060XIX3"/>
<dbReference type="Proteomes" id="UP000193380">
    <property type="component" value="Unassembled WGS sequence"/>
</dbReference>
<protein>
    <recommendedName>
        <fullName evidence="3">Carboxypeptidase activation peptide domain-containing protein</fullName>
    </recommendedName>
</protein>
<dbReference type="PaxDb" id="8022-A0A060XIX3"/>
<proteinExistence type="predicted"/>
<name>A0A060XIX3_ONCMY</name>
<keyword evidence="1" id="KW-0479">Metal-binding</keyword>
<evidence type="ECO:0000259" key="3">
    <source>
        <dbReference type="Pfam" id="PF02244"/>
    </source>
</evidence>
<evidence type="ECO:0000313" key="5">
    <source>
        <dbReference type="Proteomes" id="UP000193380"/>
    </source>
</evidence>
<evidence type="ECO:0000256" key="1">
    <source>
        <dbReference type="ARBA" id="ARBA00022723"/>
    </source>
</evidence>
<organism evidence="4 5">
    <name type="scientific">Oncorhynchus mykiss</name>
    <name type="common">Rainbow trout</name>
    <name type="synonym">Salmo gairdneri</name>
    <dbReference type="NCBI Taxonomy" id="8022"/>
    <lineage>
        <taxon>Eukaryota</taxon>
        <taxon>Metazoa</taxon>
        <taxon>Chordata</taxon>
        <taxon>Craniata</taxon>
        <taxon>Vertebrata</taxon>
        <taxon>Euteleostomi</taxon>
        <taxon>Actinopterygii</taxon>
        <taxon>Neopterygii</taxon>
        <taxon>Teleostei</taxon>
        <taxon>Protacanthopterygii</taxon>
        <taxon>Salmoniformes</taxon>
        <taxon>Salmonidae</taxon>
        <taxon>Salmoninae</taxon>
        <taxon>Oncorhynchus</taxon>
    </lineage>
</organism>
<feature type="domain" description="Carboxypeptidase activation peptide" evidence="3">
    <location>
        <begin position="24"/>
        <end position="85"/>
    </location>
</feature>
<dbReference type="AlphaFoldDB" id="A0A060XIX3"/>
<dbReference type="EMBL" id="FR905453">
    <property type="protein sequence ID" value="CDQ79416.1"/>
    <property type="molecule type" value="Genomic_DNA"/>
</dbReference>
<evidence type="ECO:0000313" key="4">
    <source>
        <dbReference type="EMBL" id="CDQ79416.1"/>
    </source>
</evidence>
<keyword evidence="2" id="KW-0862">Zinc</keyword>
<dbReference type="Gene3D" id="3.30.70.340">
    <property type="entry name" value="Metallocarboxypeptidase-like"/>
    <property type="match status" value="1"/>
</dbReference>
<reference evidence="4" key="1">
    <citation type="journal article" date="2014" name="Nat. Commun.">
        <title>The rainbow trout genome provides novel insights into evolution after whole-genome duplication in vertebrates.</title>
        <authorList>
            <person name="Berthelot C."/>
            <person name="Brunet F."/>
            <person name="Chalopin D."/>
            <person name="Juanchich A."/>
            <person name="Bernard M."/>
            <person name="Noel B."/>
            <person name="Bento P."/>
            <person name="Da Silva C."/>
            <person name="Labadie K."/>
            <person name="Alberti A."/>
            <person name="Aury J.M."/>
            <person name="Louis A."/>
            <person name="Dehais P."/>
            <person name="Bardou P."/>
            <person name="Montfort J."/>
            <person name="Klopp C."/>
            <person name="Cabau C."/>
            <person name="Gaspin C."/>
            <person name="Thorgaard G.H."/>
            <person name="Boussaha M."/>
            <person name="Quillet E."/>
            <person name="Guyomard R."/>
            <person name="Galiana D."/>
            <person name="Bobe J."/>
            <person name="Volff J.N."/>
            <person name="Genet C."/>
            <person name="Wincker P."/>
            <person name="Jaillon O."/>
            <person name="Roest Crollius H."/>
            <person name="Guiguen Y."/>
        </authorList>
    </citation>
    <scope>NUCLEOTIDE SEQUENCE [LARGE SCALE GENOMIC DNA]</scope>
</reference>
<sequence>MTPTLVGHQHCVNLLSWLSREKVFRLKPVLDDHVLLIKELANSMEVDFWSPESADLVTIDIDVDLHVPAAHTDMVYTILQQSGMETG</sequence>
<dbReference type="GO" id="GO:0046872">
    <property type="term" value="F:metal ion binding"/>
    <property type="evidence" value="ECO:0007669"/>
    <property type="project" value="UniProtKB-KW"/>
</dbReference>
<accession>A0A060XIX3</accession>
<reference evidence="4" key="2">
    <citation type="submission" date="2014-03" db="EMBL/GenBank/DDBJ databases">
        <authorList>
            <person name="Genoscope - CEA"/>
        </authorList>
    </citation>
    <scope>NUCLEOTIDE SEQUENCE</scope>
</reference>
<dbReference type="InterPro" id="IPR003146">
    <property type="entry name" value="M14A_act_pep"/>
</dbReference>
<dbReference type="Pfam" id="PF02244">
    <property type="entry name" value="Propep_M14"/>
    <property type="match status" value="1"/>
</dbReference>
<dbReference type="InterPro" id="IPR036990">
    <property type="entry name" value="M14A-like_propep"/>
</dbReference>
<dbReference type="SUPFAM" id="SSF54897">
    <property type="entry name" value="Protease propeptides/inhibitors"/>
    <property type="match status" value="1"/>
</dbReference>